<feature type="compositionally biased region" description="Pro residues" evidence="3">
    <location>
        <begin position="70"/>
        <end position="87"/>
    </location>
</feature>
<dbReference type="SUPFAM" id="SSF48239">
    <property type="entry name" value="Terpenoid cyclases/Protein prenyltransferases"/>
    <property type="match status" value="1"/>
</dbReference>
<feature type="transmembrane region" description="Helical" evidence="4">
    <location>
        <begin position="118"/>
        <end position="139"/>
    </location>
</feature>
<feature type="region of interest" description="Disordered" evidence="3">
    <location>
        <begin position="64"/>
        <end position="111"/>
    </location>
</feature>
<organism evidence="6 7">
    <name type="scientific">Gemmata palustris</name>
    <dbReference type="NCBI Taxonomy" id="2822762"/>
    <lineage>
        <taxon>Bacteria</taxon>
        <taxon>Pseudomonadati</taxon>
        <taxon>Planctomycetota</taxon>
        <taxon>Planctomycetia</taxon>
        <taxon>Gemmatales</taxon>
        <taxon>Gemmataceae</taxon>
        <taxon>Gemmata</taxon>
    </lineage>
</organism>
<dbReference type="Pfam" id="PF07678">
    <property type="entry name" value="TED_complement"/>
    <property type="match status" value="1"/>
</dbReference>
<keyword evidence="4" id="KW-1133">Transmembrane helix</keyword>
<evidence type="ECO:0000259" key="5">
    <source>
        <dbReference type="SMART" id="SM01360"/>
    </source>
</evidence>
<dbReference type="InterPro" id="IPR036595">
    <property type="entry name" value="A-macroglobulin_rcpt-bd_sf"/>
</dbReference>
<dbReference type="Gene3D" id="2.60.40.690">
    <property type="entry name" value="Alpha-macroglobulin, receptor-binding domain"/>
    <property type="match status" value="1"/>
</dbReference>
<evidence type="ECO:0000256" key="3">
    <source>
        <dbReference type="SAM" id="MobiDB-lite"/>
    </source>
</evidence>
<feature type="domain" description="Alpha-2-macroglobulin" evidence="5">
    <location>
        <begin position="1208"/>
        <end position="1298"/>
    </location>
</feature>
<dbReference type="SMART" id="SM01360">
    <property type="entry name" value="A2M"/>
    <property type="match status" value="1"/>
</dbReference>
<keyword evidence="7" id="KW-1185">Reference proteome</keyword>
<comment type="caution">
    <text evidence="6">The sequence shown here is derived from an EMBL/GenBank/DDBJ whole genome shotgun (WGS) entry which is preliminary data.</text>
</comment>
<reference evidence="6 7" key="1">
    <citation type="submission" date="2021-04" db="EMBL/GenBank/DDBJ databases">
        <authorList>
            <person name="Ivanova A."/>
        </authorList>
    </citation>
    <scope>NUCLEOTIDE SEQUENCE [LARGE SCALE GENOMIC DNA]</scope>
    <source>
        <strain evidence="6 7">G18</strain>
    </source>
</reference>
<dbReference type="InterPro" id="IPR001599">
    <property type="entry name" value="Macroglobln_a2"/>
</dbReference>
<evidence type="ECO:0000256" key="2">
    <source>
        <dbReference type="ARBA" id="ARBA00022966"/>
    </source>
</evidence>
<name>A0ABS5BLV2_9BACT</name>
<keyword evidence="4" id="KW-0472">Membrane</keyword>
<keyword evidence="1" id="KW-0732">Signal</keyword>
<feature type="compositionally biased region" description="Low complexity" evidence="3">
    <location>
        <begin position="1096"/>
        <end position="1105"/>
    </location>
</feature>
<sequence length="1917" mass="207897">MTPESDVIAELQPLLDALCEETISPEQLHRLEELVLMHPEAEEHYIRFMSFFADLIGHVAGLPEPRALPQAPPESPAPGPKPAPVPRAPAEVPSARVSPNSSPKQQENVMRRPRSRRLVVWLAVVGTLGTLAGSQYYGWYSRSREVADKQLALQAQLDEVARVEVEKAEAIRESRKHMDAALAAEAALTAQYQAAYESARKAIEDKDFVVRLTGPAHIQPGAPNKWQIETLRHGAIGRPQKMDVVVKDAKDQELLRQTHDKPVGATTLELPVAFWEKVKPGSDLFLEVTAFTDDRKSVLAERLPLARPVFVTHLVTDKPLYKPGETIRFRSLTLDRSTLRPPGTDLHLKFRLRDPGDAVTALDEGNGRLLQDIRPVLGPDNKPLRGIGVGEHTLASDAPGGEYKLDLFEASAETGKEVLLETRKFIVNRYVPDTFEKKLEFDGKSYGPNEFVQARIDVSRTAGGPMKNATANVVASTDRSAFFQQPDSRFITDASGTKVFLDVRFKLPAEVFEKVTPGAAPAATLSVNIRDGSDSETIVRPIPLVTKNLRVEFFPEGGDMVEGVPGRVYFMVRTPAPSAKPADLKGIITDGTNTLAEVSTLTDPENPGVNRGHGVFTLTPKAGTNYFLKLTSPSGITAPTKDGFPLPEVKPDGVALTALDAVTEKGGTIRVQLQTARGPKTVHVGAYVRERLIAQQKVTLNANKPTEVWLKSDDTAGGVTRVTVFEERADDAGQTTLVPRSERLVFRGPGERLVLSANPERARYTPSGKVRLDLSATTEKGTPTPAVLMVGVVNRSVITMADNKNDRLLPTHFLLSGEVKNSAELEHADFLLTDHPKAAVALDLLLGTQGWRRFAEQDVPPPQPVDRTDVNTMLVAHGQRPTAPLQLLELEKQRVNAEFMPQMETARIRTATTETQWSAIPATLTQKLADAQAHVSAAQALKTEAQGALSAYKERYERFGAALLPLLIAALVAIVIFIVVSRLMSATATKPAGRLRPYIAGITTLAICGVLVSLSSNMGSNANSTFSFVGSSIKPPGGMVDQTVSGPVPRIEAVQGGRGTRTPRPVDDSGSMPDLDTPLRPPGAPAGPKAAPPGLPAVGMPATGGAPPGSGGKPSPRLGNGRNGIPSKGGMFANDGTSRDRGSVDYDARVAVAAAALRRSAKLGSEGFNHKSDGRRSALPVIMPFMVREYAHERDPQLGEVRSDFTETVYWHPVLVLPENGKSTIEFQLSDDIARYQVLVAGHTLDGRIGAITTTIEARKPFSLDPKLPLEISHTDTVETPIRVTNDSDVARSVTFNTTATGFKTKGPLQETIELSPNAKGRKLLRLNADQLQGDASLLIEGRSTGGDPDIIKRSIRVVPDGFPRVGSVSDMLEKGRARGSITLPKDVVPGSLQVRLEMYPTSMADLVKGLDGLLREPYGCFEQTSTTNYPNALILDYMNQTNQTNPAAAAKAKGLLDKGYGRLTSFECPDTPERTKHGFEWFGAADRQHEALTAYGLLQFKDMARVHPVDPVLIQRTQAYLLSRRDGKGGFKRGPDGHSFGSAPKHTVDAYIVWALVESDPDDQEKLDLKTEIATLKAEALNENSVGGKDAYFVALVANVMLQRGDRETAHKLLDRLKEKHLKNGGVTGAVTSITRSGGRDLEIEVTALALLGWLRTNDPAYGTAIKDATKWIAQQRGGYGGFGSTQSTVMALKALALFAKKNAHPAESGELSVRVGDNVVSARQFTEKDVEVIALDIPNSEAVFKLGSKTELEVVTTAKQPYPFALSYTYTTLTPLSAEKCAVQISTKLAKAEATEGDTVPLAVTLENRQKQGQGMTMAIVGIPAGMKVPTDMKQLTDLREKGQISYFETRDRELILYWRELAPEQKIALSVDLVCDVPGTYRGPASRGYLYYDADHKHWVEPLSIKIAPMPGNE</sequence>
<evidence type="ECO:0000313" key="6">
    <source>
        <dbReference type="EMBL" id="MBP3954676.1"/>
    </source>
</evidence>
<dbReference type="Gene3D" id="2.60.40.1930">
    <property type="match status" value="1"/>
</dbReference>
<dbReference type="Pfam" id="PF00207">
    <property type="entry name" value="A2M"/>
    <property type="match status" value="1"/>
</dbReference>
<feature type="transmembrane region" description="Helical" evidence="4">
    <location>
        <begin position="959"/>
        <end position="983"/>
    </location>
</feature>
<evidence type="ECO:0000256" key="4">
    <source>
        <dbReference type="SAM" id="Phobius"/>
    </source>
</evidence>
<accession>A0ABS5BLV2</accession>
<gene>
    <name evidence="6" type="ORF">J8F10_05185</name>
</gene>
<evidence type="ECO:0000256" key="1">
    <source>
        <dbReference type="ARBA" id="ARBA00022729"/>
    </source>
</evidence>
<dbReference type="PANTHER" id="PTHR11412:SF136">
    <property type="entry name" value="CD109 ANTIGEN"/>
    <property type="match status" value="1"/>
</dbReference>
<protein>
    <submittedName>
        <fullName evidence="6">Alpha-2-macroglobulin</fullName>
    </submittedName>
</protein>
<dbReference type="InterPro" id="IPR050473">
    <property type="entry name" value="A2M/Complement_sys"/>
</dbReference>
<dbReference type="InterPro" id="IPR011626">
    <property type="entry name" value="Alpha-macroglobulin_TED"/>
</dbReference>
<dbReference type="SMART" id="SM01419">
    <property type="entry name" value="Thiol-ester_cl"/>
    <property type="match status" value="1"/>
</dbReference>
<evidence type="ECO:0000313" key="7">
    <source>
        <dbReference type="Proteomes" id="UP000676565"/>
    </source>
</evidence>
<keyword evidence="2" id="KW-0882">Thioester bond</keyword>
<proteinExistence type="predicted"/>
<dbReference type="Gene3D" id="1.50.10.20">
    <property type="match status" value="1"/>
</dbReference>
<keyword evidence="4" id="KW-0812">Transmembrane</keyword>
<feature type="transmembrane region" description="Helical" evidence="4">
    <location>
        <begin position="995"/>
        <end position="1014"/>
    </location>
</feature>
<dbReference type="EMBL" id="JAGKQQ010000001">
    <property type="protein sequence ID" value="MBP3954676.1"/>
    <property type="molecule type" value="Genomic_DNA"/>
</dbReference>
<dbReference type="InterPro" id="IPR047565">
    <property type="entry name" value="Alpha-macroglob_thiol-ester_cl"/>
</dbReference>
<dbReference type="RefSeq" id="WP_210652795.1">
    <property type="nucleotide sequence ID" value="NZ_JAGKQQ010000001.1"/>
</dbReference>
<dbReference type="PANTHER" id="PTHR11412">
    <property type="entry name" value="MACROGLOBULIN / COMPLEMENT"/>
    <property type="match status" value="1"/>
</dbReference>
<dbReference type="Proteomes" id="UP000676565">
    <property type="component" value="Unassembled WGS sequence"/>
</dbReference>
<feature type="compositionally biased region" description="Polar residues" evidence="3">
    <location>
        <begin position="97"/>
        <end position="108"/>
    </location>
</feature>
<dbReference type="CDD" id="cd02891">
    <property type="entry name" value="A2M_like"/>
    <property type="match status" value="1"/>
</dbReference>
<feature type="compositionally biased region" description="Pro residues" evidence="3">
    <location>
        <begin position="1079"/>
        <end position="1095"/>
    </location>
</feature>
<dbReference type="InterPro" id="IPR008930">
    <property type="entry name" value="Terpenoid_cyclase/PrenylTrfase"/>
</dbReference>
<feature type="region of interest" description="Disordered" evidence="3">
    <location>
        <begin position="1038"/>
        <end position="1142"/>
    </location>
</feature>